<accession>A0ABT2BT41</accession>
<dbReference type="EMBL" id="JANUHC010000001">
    <property type="protein sequence ID" value="MCS0628142.1"/>
    <property type="molecule type" value="Genomic_DNA"/>
</dbReference>
<evidence type="ECO:0000313" key="1">
    <source>
        <dbReference type="EMBL" id="MCS0628142.1"/>
    </source>
</evidence>
<dbReference type="RefSeq" id="WP_259447393.1">
    <property type="nucleotide sequence ID" value="NZ_CP119520.1"/>
</dbReference>
<name>A0ABT2BT41_9BURK</name>
<dbReference type="Proteomes" id="UP001165263">
    <property type="component" value="Unassembled WGS sequence"/>
</dbReference>
<organism evidence="1 2">
    <name type="scientific">Telluria mixta</name>
    <dbReference type="NCBI Taxonomy" id="34071"/>
    <lineage>
        <taxon>Bacteria</taxon>
        <taxon>Pseudomonadati</taxon>
        <taxon>Pseudomonadota</taxon>
        <taxon>Betaproteobacteria</taxon>
        <taxon>Burkholderiales</taxon>
        <taxon>Oxalobacteraceae</taxon>
        <taxon>Telluria group</taxon>
        <taxon>Telluria</taxon>
    </lineage>
</organism>
<comment type="caution">
    <text evidence="1">The sequence shown here is derived from an EMBL/GenBank/DDBJ whole genome shotgun (WGS) entry which is preliminary data.</text>
</comment>
<keyword evidence="2" id="KW-1185">Reference proteome</keyword>
<sequence>MAFTWDGRYVLRRIDEDDPAYHRVYKHSDRPDDITDADNYFSTAPALAAKSRYDAERVAPPPAWQVSLANNPTVPMGIFVLRGKP</sequence>
<reference evidence="1" key="1">
    <citation type="submission" date="2022-08" db="EMBL/GenBank/DDBJ databases">
        <title>Reclassification of Massilia species as members of the genera Telluria, Duganella, Pseudoduganella, Mokoshia gen. nov. and Zemynaea gen. nov. using orthogonal and non-orthogonal genome-based approaches.</title>
        <authorList>
            <person name="Bowman J.P."/>
        </authorList>
    </citation>
    <scope>NUCLEOTIDE SEQUENCE</scope>
    <source>
        <strain evidence="1">LMG 11547</strain>
    </source>
</reference>
<gene>
    <name evidence="1" type="ORF">NX786_02135</name>
</gene>
<proteinExistence type="predicted"/>
<protein>
    <submittedName>
        <fullName evidence="1">Uncharacterized protein</fullName>
    </submittedName>
</protein>
<evidence type="ECO:0000313" key="2">
    <source>
        <dbReference type="Proteomes" id="UP001165263"/>
    </source>
</evidence>